<keyword evidence="1" id="KW-0472">Membrane</keyword>
<evidence type="ECO:0008006" key="4">
    <source>
        <dbReference type="Google" id="ProtNLM"/>
    </source>
</evidence>
<name>A0A1N7MVD4_9RHOB</name>
<reference evidence="3" key="1">
    <citation type="submission" date="2017-01" db="EMBL/GenBank/DDBJ databases">
        <authorList>
            <person name="Varghese N."/>
            <person name="Submissions S."/>
        </authorList>
    </citation>
    <scope>NUCLEOTIDE SEQUENCE [LARGE SCALE GENOMIC DNA]</scope>
    <source>
        <strain evidence="3">DSM 18714</strain>
    </source>
</reference>
<keyword evidence="1" id="KW-1133">Transmembrane helix</keyword>
<proteinExistence type="predicted"/>
<evidence type="ECO:0000256" key="1">
    <source>
        <dbReference type="SAM" id="Phobius"/>
    </source>
</evidence>
<protein>
    <recommendedName>
        <fullName evidence="4">DUF2852 domain-containing protein</fullName>
    </recommendedName>
</protein>
<dbReference type="STRING" id="407234.SAMN05421795_11063"/>
<evidence type="ECO:0000313" key="3">
    <source>
        <dbReference type="Proteomes" id="UP000186098"/>
    </source>
</evidence>
<evidence type="ECO:0000313" key="2">
    <source>
        <dbReference type="EMBL" id="SIS90056.1"/>
    </source>
</evidence>
<dbReference type="Proteomes" id="UP000186098">
    <property type="component" value="Unassembled WGS sequence"/>
</dbReference>
<keyword evidence="1" id="KW-0812">Transmembrane</keyword>
<dbReference type="EMBL" id="FTOM01000010">
    <property type="protein sequence ID" value="SIS90056.1"/>
    <property type="molecule type" value="Genomic_DNA"/>
</dbReference>
<dbReference type="RefSeq" id="WP_076367531.1">
    <property type="nucleotide sequence ID" value="NZ_FTOM01000010.1"/>
</dbReference>
<dbReference type="OrthoDB" id="9806878at2"/>
<dbReference type="InterPro" id="IPR021273">
    <property type="entry name" value="DUF2852"/>
</dbReference>
<feature type="transmembrane region" description="Helical" evidence="1">
    <location>
        <begin position="36"/>
        <end position="61"/>
    </location>
</feature>
<dbReference type="AlphaFoldDB" id="A0A1N7MVD4"/>
<organism evidence="2 3">
    <name type="scientific">Phaeovulum vinaykumarii</name>
    <dbReference type="NCBI Taxonomy" id="407234"/>
    <lineage>
        <taxon>Bacteria</taxon>
        <taxon>Pseudomonadati</taxon>
        <taxon>Pseudomonadota</taxon>
        <taxon>Alphaproteobacteria</taxon>
        <taxon>Rhodobacterales</taxon>
        <taxon>Paracoccaceae</taxon>
        <taxon>Phaeovulum</taxon>
    </lineage>
</organism>
<sequence length="149" mass="17369">MPAYLDLDLQDRRDGPSRPGWFARAESWLDARGRGAWIATMVVLMILCWPIGLAFLAYMIWSKRMFANSPCRKGHGPFARHAGAHFRPTGNTAFDRYREDTLARLEREQEDFEAFLQRLREARDKAEFDQYMEERARAAANTPREDRDA</sequence>
<keyword evidence="3" id="KW-1185">Reference proteome</keyword>
<dbReference type="Pfam" id="PF11014">
    <property type="entry name" value="DUF2852"/>
    <property type="match status" value="1"/>
</dbReference>
<gene>
    <name evidence="2" type="ORF">SAMN05421795_11063</name>
</gene>
<accession>A0A1N7MVD4</accession>